<dbReference type="Proteomes" id="UP000011682">
    <property type="component" value="Unassembled WGS sequence"/>
</dbReference>
<dbReference type="AlphaFoldDB" id="S9QIH7"/>
<sequence length="81" mass="8682">MPRFGQLDGGHQPGESAAHHRESRCCCHAASPWCPREPVAGSRAGAAARLHGHGKPDLSVQCYGKLTGGFSKPQRLPDHEE</sequence>
<reference evidence="1" key="1">
    <citation type="submission" date="2013-05" db="EMBL/GenBank/DDBJ databases">
        <title>Genome assembly of Cystobacter fuscus DSM 2262.</title>
        <authorList>
            <person name="Sharma G."/>
            <person name="Khatri I."/>
            <person name="Kaur C."/>
            <person name="Mayilraj S."/>
            <person name="Subramanian S."/>
        </authorList>
    </citation>
    <scope>NUCLEOTIDE SEQUENCE [LARGE SCALE GENOMIC DNA]</scope>
    <source>
        <strain evidence="1">DSM 2262</strain>
    </source>
</reference>
<dbReference type="EMBL" id="ANAH02000066">
    <property type="protein sequence ID" value="EPX56273.1"/>
    <property type="molecule type" value="Genomic_DNA"/>
</dbReference>
<proteinExistence type="predicted"/>
<gene>
    <name evidence="1" type="ORF">D187_007615</name>
</gene>
<organism evidence="1 2">
    <name type="scientific">Cystobacter fuscus (strain ATCC 25194 / DSM 2262 / NBRC 100088 / M29)</name>
    <dbReference type="NCBI Taxonomy" id="1242864"/>
    <lineage>
        <taxon>Bacteria</taxon>
        <taxon>Pseudomonadati</taxon>
        <taxon>Myxococcota</taxon>
        <taxon>Myxococcia</taxon>
        <taxon>Myxococcales</taxon>
        <taxon>Cystobacterineae</taxon>
        <taxon>Archangiaceae</taxon>
        <taxon>Cystobacter</taxon>
    </lineage>
</organism>
<protein>
    <submittedName>
        <fullName evidence="1">Uncharacterized protein</fullName>
    </submittedName>
</protein>
<name>S9QIH7_CYSF2</name>
<evidence type="ECO:0000313" key="2">
    <source>
        <dbReference type="Proteomes" id="UP000011682"/>
    </source>
</evidence>
<evidence type="ECO:0000313" key="1">
    <source>
        <dbReference type="EMBL" id="EPX56273.1"/>
    </source>
</evidence>
<keyword evidence="2" id="KW-1185">Reference proteome</keyword>
<accession>S9QIH7</accession>
<comment type="caution">
    <text evidence="1">The sequence shown here is derived from an EMBL/GenBank/DDBJ whole genome shotgun (WGS) entry which is preliminary data.</text>
</comment>